<dbReference type="Pfam" id="PF23856">
    <property type="entry name" value="DUF7219"/>
    <property type="match status" value="1"/>
</dbReference>
<name>A0A1J1LIS5_9CYAN</name>
<evidence type="ECO:0008006" key="3">
    <source>
        <dbReference type="Google" id="ProtNLM"/>
    </source>
</evidence>
<dbReference type="STRING" id="671072.PL9214291064"/>
<gene>
    <name evidence="1" type="ORF">PL9214291064</name>
</gene>
<dbReference type="RefSeq" id="WP_072718317.1">
    <property type="nucleotide sequence ID" value="NZ_LN889782.1"/>
</dbReference>
<organism evidence="1 2">
    <name type="scientific">Planktothrix tepida PCC 9214</name>
    <dbReference type="NCBI Taxonomy" id="671072"/>
    <lineage>
        <taxon>Bacteria</taxon>
        <taxon>Bacillati</taxon>
        <taxon>Cyanobacteriota</taxon>
        <taxon>Cyanophyceae</taxon>
        <taxon>Oscillatoriophycideae</taxon>
        <taxon>Oscillatoriales</taxon>
        <taxon>Microcoleaceae</taxon>
        <taxon>Planktothrix</taxon>
    </lineage>
</organism>
<keyword evidence="2" id="KW-1185">Reference proteome</keyword>
<evidence type="ECO:0000313" key="1">
    <source>
        <dbReference type="EMBL" id="CUR31473.1"/>
    </source>
</evidence>
<protein>
    <recommendedName>
        <fullName evidence="3">Isopropylmalate/homocitrate/citramalate synthase</fullName>
    </recommendedName>
</protein>
<dbReference type="InterPro" id="IPR055643">
    <property type="entry name" value="DUF7219"/>
</dbReference>
<dbReference type="OrthoDB" id="426986at2"/>
<accession>A0A1J1LIS5</accession>
<dbReference type="Proteomes" id="UP000184315">
    <property type="component" value="Unassembled WGS sequence"/>
</dbReference>
<dbReference type="EMBL" id="CZDF01000132">
    <property type="protein sequence ID" value="CUR31473.1"/>
    <property type="molecule type" value="Genomic_DNA"/>
</dbReference>
<proteinExistence type="predicted"/>
<dbReference type="AlphaFoldDB" id="A0A1J1LIS5"/>
<reference evidence="2" key="1">
    <citation type="submission" date="2015-10" db="EMBL/GenBank/DDBJ databases">
        <authorList>
            <person name="Regsiter A."/>
            <person name="william w."/>
        </authorList>
    </citation>
    <scope>NUCLEOTIDE SEQUENCE [LARGE SCALE GENOMIC DNA]</scope>
</reference>
<sequence>MSERDDFLFPRSRYHGEFTPEKLVFNSNLQEFAQRVNYICGLETNGKVTSEEAYQQIKHLWKKLRSSKKSLGIGQSPDEPPENR</sequence>
<evidence type="ECO:0000313" key="2">
    <source>
        <dbReference type="Proteomes" id="UP000184315"/>
    </source>
</evidence>